<name>A0ACC0VUH9_9STRA</name>
<gene>
    <name evidence="1" type="ORF">PsorP6_009952</name>
</gene>
<sequence length="645" mass="71079">METDALPLERGNVDLSSIGQNYPSLHAPPHLLSEDTLPSTHEPQHGAMTYGTVPTRFPKPEHVPLRPKRAWPRWWRAQVLPIVVNGTSGLIAFLLSSTLAVSCASVFVGHGTAILSIVLAWQSRAPWTLGSIDVFVAPILSDMAEKISSRLEGQLDVVVPTTIVMVALTSTLLGLVFFTMGWFRVTSIANYIPYPVIAGFLSGIGAELMKNGVHMASSRALSWALFSVDTQRLLVPGILLAAVARLAQYWKIPVAISFPCLLLVSLLGFQGAAYLWDASMDELGHAEWVFAWDPALVARTPMWYPWATIGWTHVQWQGMRYYVRSQRNFQTFKKWLEDAKPSIPVEVASRGSNVVQCNLFPLLKTHELGGVVLYGTTLESTQRLLRETLKPAPPAGIICYTELQSSGKGRGTNTWSSPQGCLTFSFQSVFVDGTTLPFVQYLVALAIIKAVETVHSSELGNAGSVRIKWPNDIYANQVKIGGILCQSECHNGLFSVTTGAFWYIRDLQLCLNRKLSLAGIGINIFNRSPTICLQDVLSTKESPCTVTKEEFLAAFCNVYEPMEKVFLEKGFEPFMTSYLARWLHTDQPVQVANDDDPNGEKVLAIIKGLTSTGCLLAKGDDGSRLELYPDGNSLDFLNGLLKRKL</sequence>
<proteinExistence type="predicted"/>
<accession>A0ACC0VUH9</accession>
<evidence type="ECO:0000313" key="1">
    <source>
        <dbReference type="EMBL" id="KAI9910225.1"/>
    </source>
</evidence>
<organism evidence="1 2">
    <name type="scientific">Peronosclerospora sorghi</name>
    <dbReference type="NCBI Taxonomy" id="230839"/>
    <lineage>
        <taxon>Eukaryota</taxon>
        <taxon>Sar</taxon>
        <taxon>Stramenopiles</taxon>
        <taxon>Oomycota</taxon>
        <taxon>Peronosporomycetes</taxon>
        <taxon>Peronosporales</taxon>
        <taxon>Peronosporaceae</taxon>
        <taxon>Peronosclerospora</taxon>
    </lineage>
</organism>
<reference evidence="1 2" key="1">
    <citation type="journal article" date="2022" name="bioRxiv">
        <title>The genome of the oomycete Peronosclerospora sorghi, a cosmopolitan pathogen of maize and sorghum, is inflated with dispersed pseudogenes.</title>
        <authorList>
            <person name="Fletcher K."/>
            <person name="Martin F."/>
            <person name="Isakeit T."/>
            <person name="Cavanaugh K."/>
            <person name="Magill C."/>
            <person name="Michelmore R."/>
        </authorList>
    </citation>
    <scope>NUCLEOTIDE SEQUENCE [LARGE SCALE GENOMIC DNA]</scope>
    <source>
        <strain evidence="1">P6</strain>
    </source>
</reference>
<evidence type="ECO:0000313" key="2">
    <source>
        <dbReference type="Proteomes" id="UP001163321"/>
    </source>
</evidence>
<dbReference type="EMBL" id="CM047585">
    <property type="protein sequence ID" value="KAI9910225.1"/>
    <property type="molecule type" value="Genomic_DNA"/>
</dbReference>
<dbReference type="Proteomes" id="UP001163321">
    <property type="component" value="Chromosome 6"/>
</dbReference>
<keyword evidence="2" id="KW-1185">Reference proteome</keyword>
<protein>
    <submittedName>
        <fullName evidence="1">Uncharacterized protein</fullName>
    </submittedName>
</protein>
<comment type="caution">
    <text evidence="1">The sequence shown here is derived from an EMBL/GenBank/DDBJ whole genome shotgun (WGS) entry which is preliminary data.</text>
</comment>